<organism evidence="1 2">
    <name type="scientific">Nelumbo nucifera</name>
    <name type="common">Sacred lotus</name>
    <dbReference type="NCBI Taxonomy" id="4432"/>
    <lineage>
        <taxon>Eukaryota</taxon>
        <taxon>Viridiplantae</taxon>
        <taxon>Streptophyta</taxon>
        <taxon>Embryophyta</taxon>
        <taxon>Tracheophyta</taxon>
        <taxon>Spermatophyta</taxon>
        <taxon>Magnoliopsida</taxon>
        <taxon>Proteales</taxon>
        <taxon>Nelumbonaceae</taxon>
        <taxon>Nelumbo</taxon>
    </lineage>
</organism>
<dbReference type="EMBL" id="DUZY01000002">
    <property type="protein sequence ID" value="DAD27510.1"/>
    <property type="molecule type" value="Genomic_DNA"/>
</dbReference>
<dbReference type="AlphaFoldDB" id="A0A822Y4P7"/>
<protein>
    <submittedName>
        <fullName evidence="1">Uncharacterized protein</fullName>
    </submittedName>
</protein>
<comment type="caution">
    <text evidence="1">The sequence shown here is derived from an EMBL/GenBank/DDBJ whole genome shotgun (WGS) entry which is preliminary data.</text>
</comment>
<sequence>MLTDRWSHFNVSLVTASNRGKIEGIESCRLDSALSDRRCRLCPST</sequence>
<dbReference type="Proteomes" id="UP000607653">
    <property type="component" value="Unassembled WGS sequence"/>
</dbReference>
<accession>A0A822Y4P7</accession>
<reference evidence="1 2" key="1">
    <citation type="journal article" date="2020" name="Mol. Biol. Evol.">
        <title>Distinct Expression and Methylation Patterns for Genes with Different Fates following a Single Whole-Genome Duplication in Flowering Plants.</title>
        <authorList>
            <person name="Shi T."/>
            <person name="Rahmani R.S."/>
            <person name="Gugger P.F."/>
            <person name="Wang M."/>
            <person name="Li H."/>
            <person name="Zhang Y."/>
            <person name="Li Z."/>
            <person name="Wang Q."/>
            <person name="Van de Peer Y."/>
            <person name="Marchal K."/>
            <person name="Chen J."/>
        </authorList>
    </citation>
    <scope>NUCLEOTIDE SEQUENCE [LARGE SCALE GENOMIC DNA]</scope>
    <source>
        <tissue evidence="1">Leaf</tissue>
    </source>
</reference>
<proteinExistence type="predicted"/>
<name>A0A822Y4P7_NELNU</name>
<evidence type="ECO:0000313" key="1">
    <source>
        <dbReference type="EMBL" id="DAD27510.1"/>
    </source>
</evidence>
<gene>
    <name evidence="1" type="ORF">HUJ06_028978</name>
</gene>
<keyword evidence="2" id="KW-1185">Reference proteome</keyword>
<evidence type="ECO:0000313" key="2">
    <source>
        <dbReference type="Proteomes" id="UP000607653"/>
    </source>
</evidence>